<dbReference type="PANTHER" id="PTHR24305">
    <property type="entry name" value="CYTOCHROME P450"/>
    <property type="match status" value="1"/>
</dbReference>
<dbReference type="PANTHER" id="PTHR24305:SF166">
    <property type="entry name" value="CYTOCHROME P450 12A4, MITOCHONDRIAL-RELATED"/>
    <property type="match status" value="1"/>
</dbReference>
<reference evidence="3" key="2">
    <citation type="submission" date="2021-02" db="EMBL/GenBank/DDBJ databases">
        <title>Aspergillus puulaauensis MK2 genome sequence.</title>
        <authorList>
            <person name="Futagami T."/>
            <person name="Mori K."/>
            <person name="Kadooka C."/>
            <person name="Tanaka T."/>
        </authorList>
    </citation>
    <scope>NUCLEOTIDE SEQUENCE</scope>
    <source>
        <strain evidence="3">MK2</strain>
    </source>
</reference>
<dbReference type="AlphaFoldDB" id="A0A7R7XXD0"/>
<dbReference type="GeneID" id="64978605"/>
<dbReference type="CDD" id="cd11062">
    <property type="entry name" value="CYP58-like"/>
    <property type="match status" value="1"/>
</dbReference>
<dbReference type="SUPFAM" id="SSF48264">
    <property type="entry name" value="Cytochrome P450"/>
    <property type="match status" value="1"/>
</dbReference>
<dbReference type="GO" id="GO:0005506">
    <property type="term" value="F:iron ion binding"/>
    <property type="evidence" value="ECO:0007669"/>
    <property type="project" value="InterPro"/>
</dbReference>
<gene>
    <name evidence="3" type="ORF">APUU_70178A</name>
</gene>
<accession>A0A7R7XXD0</accession>
<sequence>MALLLLGGIVLTAFIVRVIYAHFFSPLSHIPSASILAPVSRLLWEFPTEYRGQITLALPELHRKLGPLVRIGPSEVSFYGIDIYNKVHKPASAFVKDPRVYGQFVQDGHPALFSITDNKEHALRRRHMGLLFNRSRVPALTPMMLEEISHFNALCQSLRAKGVPIDLVPTCRALEADIISRFAFGNAIGAIDSLAVTGEELQIVKQNDLQSSKMPLYTNFPSLVKVTVLMSTVLFKLTGRGLVPLESQNRFDCWANDQLKATLDTENASSMSFLKVMAGIRIPEQCALSEAKEMLGPGTDTTSSTLAHILWALSLNQSFKNSLVADLESAQWPTDMSALESIPSLVACVKEGVRWTGSAAAMLPRIVPKGGAVLGGIQVPQGTMISSSPIWYLRDETAFPDPERYRPGRWLDRDDNDQLSVLRNEYYVPFSKGASSCVGIHFAYLELYLSVSQILRRYHIQPADPTMVSVDCEAILPSRREWVSAVPTSPLHVYLSERNLDK</sequence>
<protein>
    <recommendedName>
        <fullName evidence="5">Cytochrome P450</fullName>
    </recommendedName>
</protein>
<evidence type="ECO:0000256" key="2">
    <source>
        <dbReference type="PIRSR" id="PIRSR602401-1"/>
    </source>
</evidence>
<dbReference type="Proteomes" id="UP000654913">
    <property type="component" value="Chromosome 7"/>
</dbReference>
<dbReference type="RefSeq" id="XP_041560794.1">
    <property type="nucleotide sequence ID" value="XM_041695022.1"/>
</dbReference>
<dbReference type="GO" id="GO:0016705">
    <property type="term" value="F:oxidoreductase activity, acting on paired donors, with incorporation or reduction of molecular oxygen"/>
    <property type="evidence" value="ECO:0007669"/>
    <property type="project" value="InterPro"/>
</dbReference>
<reference evidence="3" key="1">
    <citation type="submission" date="2021-01" db="EMBL/GenBank/DDBJ databases">
        <authorList>
            <consortium name="Aspergillus puulaauensis MK2 genome sequencing consortium"/>
            <person name="Kazuki M."/>
            <person name="Futagami T."/>
        </authorList>
    </citation>
    <scope>NUCLEOTIDE SEQUENCE</scope>
    <source>
        <strain evidence="3">MK2</strain>
    </source>
</reference>
<dbReference type="EMBL" id="AP024449">
    <property type="protein sequence ID" value="BCS28608.1"/>
    <property type="molecule type" value="Genomic_DNA"/>
</dbReference>
<evidence type="ECO:0008006" key="5">
    <source>
        <dbReference type="Google" id="ProtNLM"/>
    </source>
</evidence>
<keyword evidence="2" id="KW-0349">Heme</keyword>
<feature type="binding site" description="axial binding residue" evidence="2">
    <location>
        <position position="437"/>
    </location>
    <ligand>
        <name>heme</name>
        <dbReference type="ChEBI" id="CHEBI:30413"/>
    </ligand>
    <ligandPart>
        <name>Fe</name>
        <dbReference type="ChEBI" id="CHEBI:18248"/>
    </ligandPart>
</feature>
<evidence type="ECO:0000313" key="4">
    <source>
        <dbReference type="Proteomes" id="UP000654913"/>
    </source>
</evidence>
<comment type="similarity">
    <text evidence="1">Belongs to the cytochrome P450 family.</text>
</comment>
<dbReference type="Gene3D" id="1.10.630.10">
    <property type="entry name" value="Cytochrome P450"/>
    <property type="match status" value="1"/>
</dbReference>
<dbReference type="GO" id="GO:0004497">
    <property type="term" value="F:monooxygenase activity"/>
    <property type="evidence" value="ECO:0007669"/>
    <property type="project" value="InterPro"/>
</dbReference>
<evidence type="ECO:0000313" key="3">
    <source>
        <dbReference type="EMBL" id="BCS28608.1"/>
    </source>
</evidence>
<dbReference type="OrthoDB" id="3945418at2759"/>
<organism evidence="3 4">
    <name type="scientific">Aspergillus puulaauensis</name>
    <dbReference type="NCBI Taxonomy" id="1220207"/>
    <lineage>
        <taxon>Eukaryota</taxon>
        <taxon>Fungi</taxon>
        <taxon>Dikarya</taxon>
        <taxon>Ascomycota</taxon>
        <taxon>Pezizomycotina</taxon>
        <taxon>Eurotiomycetes</taxon>
        <taxon>Eurotiomycetidae</taxon>
        <taxon>Eurotiales</taxon>
        <taxon>Aspergillaceae</taxon>
        <taxon>Aspergillus</taxon>
    </lineage>
</organism>
<keyword evidence="2" id="KW-0479">Metal-binding</keyword>
<dbReference type="InterPro" id="IPR050121">
    <property type="entry name" value="Cytochrome_P450_monoxygenase"/>
</dbReference>
<keyword evidence="4" id="KW-1185">Reference proteome</keyword>
<evidence type="ECO:0000256" key="1">
    <source>
        <dbReference type="ARBA" id="ARBA00010617"/>
    </source>
</evidence>
<dbReference type="GO" id="GO:0020037">
    <property type="term" value="F:heme binding"/>
    <property type="evidence" value="ECO:0007669"/>
    <property type="project" value="InterPro"/>
</dbReference>
<dbReference type="InterPro" id="IPR036396">
    <property type="entry name" value="Cyt_P450_sf"/>
</dbReference>
<name>A0A7R7XXD0_9EURO</name>
<dbReference type="Pfam" id="PF00067">
    <property type="entry name" value="p450"/>
    <property type="match status" value="1"/>
</dbReference>
<dbReference type="InterPro" id="IPR002401">
    <property type="entry name" value="Cyt_P450_E_grp-I"/>
</dbReference>
<comment type="cofactor">
    <cofactor evidence="2">
        <name>heme</name>
        <dbReference type="ChEBI" id="CHEBI:30413"/>
    </cofactor>
</comment>
<dbReference type="PRINTS" id="PR00463">
    <property type="entry name" value="EP450I"/>
</dbReference>
<proteinExistence type="inferred from homology"/>
<dbReference type="KEGG" id="apuu:APUU_70178A"/>
<dbReference type="InterPro" id="IPR001128">
    <property type="entry name" value="Cyt_P450"/>
</dbReference>
<dbReference type="PRINTS" id="PR00385">
    <property type="entry name" value="P450"/>
</dbReference>
<keyword evidence="2" id="KW-0408">Iron</keyword>